<comment type="caution">
    <text evidence="3">The sequence shown here is derived from an EMBL/GenBank/DDBJ whole genome shotgun (WGS) entry which is preliminary data.</text>
</comment>
<dbReference type="EMBL" id="BAABUK010000008">
    <property type="protein sequence ID" value="GAA5810861.1"/>
    <property type="molecule type" value="Genomic_DNA"/>
</dbReference>
<reference evidence="3 4" key="1">
    <citation type="submission" date="2024-04" db="EMBL/GenBank/DDBJ databases">
        <title>genome sequences of Mucor flavus KT1a and Helicostylum pulchrum KT1b strains isolated from the surface of a dry-aged beef.</title>
        <authorList>
            <person name="Toyotome T."/>
            <person name="Hosono M."/>
            <person name="Torimaru M."/>
            <person name="Fukuda K."/>
            <person name="Mikami N."/>
        </authorList>
    </citation>
    <scope>NUCLEOTIDE SEQUENCE [LARGE SCALE GENOMIC DNA]</scope>
    <source>
        <strain evidence="3 4">KT1a</strain>
    </source>
</reference>
<keyword evidence="2" id="KW-0472">Membrane</keyword>
<feature type="transmembrane region" description="Helical" evidence="2">
    <location>
        <begin position="28"/>
        <end position="51"/>
    </location>
</feature>
<dbReference type="Proteomes" id="UP001473302">
    <property type="component" value="Unassembled WGS sequence"/>
</dbReference>
<evidence type="ECO:0000256" key="2">
    <source>
        <dbReference type="SAM" id="Phobius"/>
    </source>
</evidence>
<name>A0ABP9YVH2_9FUNG</name>
<keyword evidence="2" id="KW-1133">Transmembrane helix</keyword>
<protein>
    <submittedName>
        <fullName evidence="3">Uncharacterized protein</fullName>
    </submittedName>
</protein>
<gene>
    <name evidence="3" type="ORF">MFLAVUS_004289</name>
</gene>
<keyword evidence="4" id="KW-1185">Reference proteome</keyword>
<accession>A0ABP9YVH2</accession>
<evidence type="ECO:0000313" key="3">
    <source>
        <dbReference type="EMBL" id="GAA5810861.1"/>
    </source>
</evidence>
<evidence type="ECO:0000313" key="4">
    <source>
        <dbReference type="Proteomes" id="UP001473302"/>
    </source>
</evidence>
<feature type="compositionally biased region" description="Low complexity" evidence="1">
    <location>
        <begin position="151"/>
        <end position="163"/>
    </location>
</feature>
<sequence>MERDSLHKIESRSTFIINTEHTPVFNTVHIIAAVIGIIGAIGVAVTVLLFCRKRKSRDNLLKVKADIEQNMIERIPSDRRRAAATANANASATTTTTTVTTNDRFGQFASDFDNNVQPPKPAVVHVEDISPMMQQYQLQLKLLEVPTHNRAASSSSSVSHATSAPPPPYQP</sequence>
<feature type="region of interest" description="Disordered" evidence="1">
    <location>
        <begin position="150"/>
        <end position="171"/>
    </location>
</feature>
<organism evidence="3 4">
    <name type="scientific">Mucor flavus</name>
    <dbReference type="NCBI Taxonomy" id="439312"/>
    <lineage>
        <taxon>Eukaryota</taxon>
        <taxon>Fungi</taxon>
        <taxon>Fungi incertae sedis</taxon>
        <taxon>Mucoromycota</taxon>
        <taxon>Mucoromycotina</taxon>
        <taxon>Mucoromycetes</taxon>
        <taxon>Mucorales</taxon>
        <taxon>Mucorineae</taxon>
        <taxon>Mucoraceae</taxon>
        <taxon>Mucor</taxon>
    </lineage>
</organism>
<proteinExistence type="predicted"/>
<evidence type="ECO:0000256" key="1">
    <source>
        <dbReference type="SAM" id="MobiDB-lite"/>
    </source>
</evidence>
<keyword evidence="2" id="KW-0812">Transmembrane</keyword>